<evidence type="ECO:0000313" key="4">
    <source>
        <dbReference type="EMBL" id="MDR7307658.1"/>
    </source>
</evidence>
<dbReference type="InterPro" id="IPR000160">
    <property type="entry name" value="GGDEF_dom"/>
</dbReference>
<dbReference type="Proteomes" id="UP001268089">
    <property type="component" value="Unassembled WGS sequence"/>
</dbReference>
<comment type="catalytic activity">
    <reaction evidence="2">
        <text>2 GTP = 3',3'-c-di-GMP + 2 diphosphate</text>
        <dbReference type="Rhea" id="RHEA:24898"/>
        <dbReference type="ChEBI" id="CHEBI:33019"/>
        <dbReference type="ChEBI" id="CHEBI:37565"/>
        <dbReference type="ChEBI" id="CHEBI:58805"/>
        <dbReference type="EC" id="2.7.7.65"/>
    </reaction>
</comment>
<reference evidence="4 5" key="1">
    <citation type="submission" date="2023-07" db="EMBL/GenBank/DDBJ databases">
        <title>Sorghum-associated microbial communities from plants grown in Nebraska, USA.</title>
        <authorList>
            <person name="Schachtman D."/>
        </authorList>
    </citation>
    <scope>NUCLEOTIDE SEQUENCE [LARGE SCALE GENOMIC DNA]</scope>
    <source>
        <strain evidence="4 5">BE308</strain>
    </source>
</reference>
<accession>A0ABU1ZQ90</accession>
<sequence length="307" mass="33754">MASPPVVSNALVQHMARLHKQSPLFVALFDATDTTRYANPAFLSIFGLSTYAGLTWSDLMRHSYMSGVGAAIKTDDFEAWLTSTRSRRGKLPFRAFETDLTDGRWIYITETVDEQGWVLHVAFDISAMRTSERALRQARDGALRAAQTDALTGISNRAHILQQLDQRLEQLRTSGQTCGVVILDLDHFKCVNDTHGHHAGDLVLTHFARLVAGTLRREDGFGRLGGEEFMLLFPNIEAAALTLTVSRVLELVRAAAPLSDVPDFSYTCSAGVAMLKAELDAKANICNADRAAYAAKANGRDRLEWAA</sequence>
<evidence type="ECO:0000259" key="3">
    <source>
        <dbReference type="PROSITE" id="PS50887"/>
    </source>
</evidence>
<dbReference type="Pfam" id="PF00990">
    <property type="entry name" value="GGDEF"/>
    <property type="match status" value="1"/>
</dbReference>
<name>A0ABU1ZQ90_9BURK</name>
<dbReference type="Gene3D" id="3.30.450.20">
    <property type="entry name" value="PAS domain"/>
    <property type="match status" value="1"/>
</dbReference>
<dbReference type="InterPro" id="IPR035965">
    <property type="entry name" value="PAS-like_dom_sf"/>
</dbReference>
<dbReference type="PANTHER" id="PTHR45138">
    <property type="entry name" value="REGULATORY COMPONENTS OF SENSORY TRANSDUCTION SYSTEM"/>
    <property type="match status" value="1"/>
</dbReference>
<evidence type="ECO:0000313" key="5">
    <source>
        <dbReference type="Proteomes" id="UP001268089"/>
    </source>
</evidence>
<dbReference type="SMART" id="SM00267">
    <property type="entry name" value="GGDEF"/>
    <property type="match status" value="1"/>
</dbReference>
<dbReference type="Gene3D" id="3.30.70.270">
    <property type="match status" value="1"/>
</dbReference>
<keyword evidence="5" id="KW-1185">Reference proteome</keyword>
<gene>
    <name evidence="4" type="ORF">J2X15_002962</name>
</gene>
<dbReference type="InterPro" id="IPR050469">
    <property type="entry name" value="Diguanylate_Cyclase"/>
</dbReference>
<dbReference type="InterPro" id="IPR029787">
    <property type="entry name" value="Nucleotide_cyclase"/>
</dbReference>
<dbReference type="CDD" id="cd01949">
    <property type="entry name" value="GGDEF"/>
    <property type="match status" value="1"/>
</dbReference>
<dbReference type="EMBL" id="JAVDXO010000007">
    <property type="protein sequence ID" value="MDR7307658.1"/>
    <property type="molecule type" value="Genomic_DNA"/>
</dbReference>
<dbReference type="PROSITE" id="PS50887">
    <property type="entry name" value="GGDEF"/>
    <property type="match status" value="1"/>
</dbReference>
<dbReference type="RefSeq" id="WP_310344085.1">
    <property type="nucleotide sequence ID" value="NZ_JAVDXO010000007.1"/>
</dbReference>
<dbReference type="SUPFAM" id="SSF55073">
    <property type="entry name" value="Nucleotide cyclase"/>
    <property type="match status" value="1"/>
</dbReference>
<dbReference type="InterPro" id="IPR043128">
    <property type="entry name" value="Rev_trsase/Diguanyl_cyclase"/>
</dbReference>
<comment type="caution">
    <text evidence="4">The sequence shown here is derived from an EMBL/GenBank/DDBJ whole genome shotgun (WGS) entry which is preliminary data.</text>
</comment>
<proteinExistence type="predicted"/>
<evidence type="ECO:0000256" key="2">
    <source>
        <dbReference type="ARBA" id="ARBA00034247"/>
    </source>
</evidence>
<protein>
    <recommendedName>
        <fullName evidence="1">diguanylate cyclase</fullName>
        <ecNumber evidence="1">2.7.7.65</ecNumber>
    </recommendedName>
</protein>
<evidence type="ECO:0000256" key="1">
    <source>
        <dbReference type="ARBA" id="ARBA00012528"/>
    </source>
</evidence>
<dbReference type="SUPFAM" id="SSF55785">
    <property type="entry name" value="PYP-like sensor domain (PAS domain)"/>
    <property type="match status" value="1"/>
</dbReference>
<dbReference type="NCBIfam" id="TIGR00254">
    <property type="entry name" value="GGDEF"/>
    <property type="match status" value="1"/>
</dbReference>
<dbReference type="EC" id="2.7.7.65" evidence="1"/>
<feature type="domain" description="GGDEF" evidence="3">
    <location>
        <begin position="176"/>
        <end position="307"/>
    </location>
</feature>
<organism evidence="4 5">
    <name type="scientific">Rhodoferax saidenbachensis</name>
    <dbReference type="NCBI Taxonomy" id="1484693"/>
    <lineage>
        <taxon>Bacteria</taxon>
        <taxon>Pseudomonadati</taxon>
        <taxon>Pseudomonadota</taxon>
        <taxon>Betaproteobacteria</taxon>
        <taxon>Burkholderiales</taxon>
        <taxon>Comamonadaceae</taxon>
        <taxon>Rhodoferax</taxon>
    </lineage>
</organism>
<dbReference type="PANTHER" id="PTHR45138:SF9">
    <property type="entry name" value="DIGUANYLATE CYCLASE DGCM-RELATED"/>
    <property type="match status" value="1"/>
</dbReference>